<dbReference type="Gene3D" id="2.40.340.10">
    <property type="entry name" value="MoeA, C-terminal, domain IV"/>
    <property type="match status" value="1"/>
</dbReference>
<organism evidence="8 9">
    <name type="scientific">Gemmata palustris</name>
    <dbReference type="NCBI Taxonomy" id="2822762"/>
    <lineage>
        <taxon>Bacteria</taxon>
        <taxon>Pseudomonadati</taxon>
        <taxon>Planctomycetota</taxon>
        <taxon>Planctomycetia</taxon>
        <taxon>Gemmatales</taxon>
        <taxon>Gemmataceae</taxon>
        <taxon>Gemmata</taxon>
    </lineage>
</organism>
<comment type="pathway">
    <text evidence="2 6">Cofactor biosynthesis; molybdopterin biosynthesis.</text>
</comment>
<dbReference type="InterPro" id="IPR036425">
    <property type="entry name" value="MoaB/Mog-like_dom_sf"/>
</dbReference>
<dbReference type="SMART" id="SM00852">
    <property type="entry name" value="MoCF_biosynth"/>
    <property type="match status" value="1"/>
</dbReference>
<keyword evidence="4 6" id="KW-0501">Molybdenum cofactor biosynthesis</keyword>
<dbReference type="InterPro" id="IPR001453">
    <property type="entry name" value="MoaB/Mog_dom"/>
</dbReference>
<dbReference type="Pfam" id="PF00994">
    <property type="entry name" value="MoCF_biosynth"/>
    <property type="match status" value="1"/>
</dbReference>
<dbReference type="Gene3D" id="2.170.190.11">
    <property type="entry name" value="Molybdopterin biosynthesis moea protein, domain 3"/>
    <property type="match status" value="1"/>
</dbReference>
<dbReference type="EC" id="2.10.1.1" evidence="6"/>
<evidence type="ECO:0000256" key="6">
    <source>
        <dbReference type="RuleBase" id="RU365090"/>
    </source>
</evidence>
<evidence type="ECO:0000256" key="1">
    <source>
        <dbReference type="ARBA" id="ARBA00002901"/>
    </source>
</evidence>
<comment type="similarity">
    <text evidence="3 6">Belongs to the MoeA family.</text>
</comment>
<dbReference type="InterPro" id="IPR036688">
    <property type="entry name" value="MoeA_C_domain_IV_sf"/>
</dbReference>
<keyword evidence="6" id="KW-0460">Magnesium</keyword>
<sequence>MTESGKPPFFDVRMRGFRERASVDAVLALLEVRTAVLGGETVPLLGAAGRVLVEPVVSGVDVPGFARSAMDGFAARAADTAGTPVPLAVIGESLPARPFVGEVGPGEAVRITTGAPIPTGADAVLMAEFARIEPDGRVLPSAVLAAGKHVVRIGEDVARGSEVLPAGRRLRPQDVGVLASIGAATVQVVRRPRVAILVTGNELLPPGFVPEGVRIVDSNSPMLTALAIRDGADVLPVQYIRDDYQAVRDALRAAATIADVVLCSGGTSVGVEDHTPRAVAELGELVVHGVALRPAAPLGVGFVPASGTSKEQTAPSPLHPFTPSPPLFLLPGNPVSCLCAYDLFAGRVVRRLGGLTWELPYKKVALPLTQPIASAVGRVDYVRVKCEAGGVAPVASGGASNLSSAVVADGFVLVPPERDNYAPGETVDVWLFG</sequence>
<protein>
    <recommendedName>
        <fullName evidence="6">Molybdopterin molybdenumtransferase</fullName>
        <ecNumber evidence="6">2.10.1.1</ecNumber>
    </recommendedName>
</protein>
<dbReference type="SUPFAM" id="SSF63882">
    <property type="entry name" value="MoeA N-terminal region -like"/>
    <property type="match status" value="1"/>
</dbReference>
<dbReference type="NCBIfam" id="NF045515">
    <property type="entry name" value="Glp_gephyrin"/>
    <property type="match status" value="1"/>
</dbReference>
<dbReference type="InterPro" id="IPR005110">
    <property type="entry name" value="MoeA_linker/N"/>
</dbReference>
<dbReference type="Gene3D" id="3.90.105.10">
    <property type="entry name" value="Molybdopterin biosynthesis moea protein, domain 2"/>
    <property type="match status" value="1"/>
</dbReference>
<keyword evidence="9" id="KW-1185">Reference proteome</keyword>
<dbReference type="PANTHER" id="PTHR10192:SF5">
    <property type="entry name" value="GEPHYRIN"/>
    <property type="match status" value="1"/>
</dbReference>
<dbReference type="SUPFAM" id="SSF63867">
    <property type="entry name" value="MoeA C-terminal domain-like"/>
    <property type="match status" value="1"/>
</dbReference>
<comment type="caution">
    <text evidence="8">The sequence shown here is derived from an EMBL/GenBank/DDBJ whole genome shotgun (WGS) entry which is preliminary data.</text>
</comment>
<dbReference type="InterPro" id="IPR036135">
    <property type="entry name" value="MoeA_linker/N_sf"/>
</dbReference>
<evidence type="ECO:0000256" key="4">
    <source>
        <dbReference type="ARBA" id="ARBA00023150"/>
    </source>
</evidence>
<dbReference type="Proteomes" id="UP000676565">
    <property type="component" value="Unassembled WGS sequence"/>
</dbReference>
<evidence type="ECO:0000256" key="5">
    <source>
        <dbReference type="ARBA" id="ARBA00047317"/>
    </source>
</evidence>
<evidence type="ECO:0000313" key="8">
    <source>
        <dbReference type="EMBL" id="MBP3958824.1"/>
    </source>
</evidence>
<evidence type="ECO:0000259" key="7">
    <source>
        <dbReference type="SMART" id="SM00852"/>
    </source>
</evidence>
<comment type="function">
    <text evidence="1 6">Catalyzes the insertion of molybdate into adenylated molybdopterin with the concomitant release of AMP.</text>
</comment>
<dbReference type="PANTHER" id="PTHR10192">
    <property type="entry name" value="MOLYBDOPTERIN BIOSYNTHESIS PROTEIN"/>
    <property type="match status" value="1"/>
</dbReference>
<reference evidence="8 9" key="1">
    <citation type="submission" date="2021-04" db="EMBL/GenBank/DDBJ databases">
        <authorList>
            <person name="Ivanova A."/>
        </authorList>
    </citation>
    <scope>NUCLEOTIDE SEQUENCE [LARGE SCALE GENOMIC DNA]</scope>
    <source>
        <strain evidence="8 9">G18</strain>
    </source>
</reference>
<dbReference type="SUPFAM" id="SSF53218">
    <property type="entry name" value="Molybdenum cofactor biosynthesis proteins"/>
    <property type="match status" value="1"/>
</dbReference>
<name>A0ABS5BYK9_9BACT</name>
<evidence type="ECO:0000256" key="3">
    <source>
        <dbReference type="ARBA" id="ARBA00010763"/>
    </source>
</evidence>
<comment type="cofactor">
    <cofactor evidence="6">
        <name>Mg(2+)</name>
        <dbReference type="ChEBI" id="CHEBI:18420"/>
    </cofactor>
</comment>
<dbReference type="EMBL" id="JAGKQQ010000001">
    <property type="protein sequence ID" value="MBP3958824.1"/>
    <property type="molecule type" value="Genomic_DNA"/>
</dbReference>
<dbReference type="InterPro" id="IPR038987">
    <property type="entry name" value="MoeA-like"/>
</dbReference>
<dbReference type="InterPro" id="IPR005111">
    <property type="entry name" value="MoeA_C_domain_IV"/>
</dbReference>
<gene>
    <name evidence="8" type="ORF">J8F10_26560</name>
</gene>
<accession>A0ABS5BYK9</accession>
<proteinExistence type="inferred from homology"/>
<dbReference type="Gene3D" id="3.40.980.10">
    <property type="entry name" value="MoaB/Mog-like domain"/>
    <property type="match status" value="1"/>
</dbReference>
<feature type="domain" description="MoaB/Mog" evidence="7">
    <location>
        <begin position="195"/>
        <end position="351"/>
    </location>
</feature>
<dbReference type="Pfam" id="PF03453">
    <property type="entry name" value="MoeA_N"/>
    <property type="match status" value="1"/>
</dbReference>
<keyword evidence="6" id="KW-0808">Transferase</keyword>
<evidence type="ECO:0000313" key="9">
    <source>
        <dbReference type="Proteomes" id="UP000676565"/>
    </source>
</evidence>
<evidence type="ECO:0000256" key="2">
    <source>
        <dbReference type="ARBA" id="ARBA00005046"/>
    </source>
</evidence>
<keyword evidence="6" id="KW-0500">Molybdenum</keyword>
<dbReference type="RefSeq" id="WP_210659164.1">
    <property type="nucleotide sequence ID" value="NZ_JAGKQQ010000001.1"/>
</dbReference>
<comment type="catalytic activity">
    <reaction evidence="5">
        <text>adenylyl-molybdopterin + molybdate = Mo-molybdopterin + AMP + H(+)</text>
        <dbReference type="Rhea" id="RHEA:35047"/>
        <dbReference type="ChEBI" id="CHEBI:15378"/>
        <dbReference type="ChEBI" id="CHEBI:36264"/>
        <dbReference type="ChEBI" id="CHEBI:62727"/>
        <dbReference type="ChEBI" id="CHEBI:71302"/>
        <dbReference type="ChEBI" id="CHEBI:456215"/>
        <dbReference type="EC" id="2.10.1.1"/>
    </reaction>
</comment>
<dbReference type="CDD" id="cd00887">
    <property type="entry name" value="MoeA"/>
    <property type="match status" value="1"/>
</dbReference>
<dbReference type="Pfam" id="PF03454">
    <property type="entry name" value="MoeA_C"/>
    <property type="match status" value="1"/>
</dbReference>
<keyword evidence="6" id="KW-0479">Metal-binding</keyword>